<reference evidence="4 5" key="1">
    <citation type="journal article" date="2015" name="Int. J. Syst. Evol. Microbiol.">
        <title>Nitrosospira lacus sp. nov., a psychrotolerant, ammonia-oxidizing bacterium from sandy lake sediment.</title>
        <authorList>
            <person name="Urakawa H."/>
            <person name="Garcia J.C."/>
            <person name="Nielsen J.L."/>
            <person name="Le V.Q."/>
            <person name="Kozlowski J.A."/>
            <person name="Stein L.Y."/>
            <person name="Lim C.K."/>
            <person name="Pommerening-Roser A."/>
            <person name="Martens-Habbena W."/>
            <person name="Stahl D.A."/>
            <person name="Klotz M.G."/>
        </authorList>
    </citation>
    <scope>NUCLEOTIDE SEQUENCE [LARGE SCALE GENOMIC DNA]</scope>
    <source>
        <strain evidence="4 5">APG3</strain>
    </source>
</reference>
<proteinExistence type="inferred from homology"/>
<keyword evidence="4" id="KW-0328">Glycosyltransferase</keyword>
<evidence type="ECO:0000313" key="4">
    <source>
        <dbReference type="EMBL" id="ARO88494.1"/>
    </source>
</evidence>
<comment type="similarity">
    <text evidence="1">Belongs to the ComF/GntX family.</text>
</comment>
<accession>A0A1W6SRP8</accession>
<organism evidence="4 5">
    <name type="scientific">Nitrosospira lacus</name>
    <dbReference type="NCBI Taxonomy" id="1288494"/>
    <lineage>
        <taxon>Bacteria</taxon>
        <taxon>Pseudomonadati</taxon>
        <taxon>Pseudomonadota</taxon>
        <taxon>Betaproteobacteria</taxon>
        <taxon>Nitrosomonadales</taxon>
        <taxon>Nitrosomonadaceae</taxon>
        <taxon>Nitrosospira</taxon>
    </lineage>
</organism>
<evidence type="ECO:0000259" key="3">
    <source>
        <dbReference type="Pfam" id="PF18912"/>
    </source>
</evidence>
<feature type="domain" description="Double zinc ribbon" evidence="3">
    <location>
        <begin position="17"/>
        <end position="69"/>
    </location>
</feature>
<dbReference type="Pfam" id="PF18912">
    <property type="entry name" value="DZR_2"/>
    <property type="match status" value="1"/>
</dbReference>
<keyword evidence="4" id="KW-0808">Transferase</keyword>
<evidence type="ECO:0000259" key="2">
    <source>
        <dbReference type="Pfam" id="PF00156"/>
    </source>
</evidence>
<dbReference type="Proteomes" id="UP000012179">
    <property type="component" value="Chromosome"/>
</dbReference>
<gene>
    <name evidence="4" type="ORF">EBAPG3_012330</name>
</gene>
<dbReference type="GO" id="GO:0016757">
    <property type="term" value="F:glycosyltransferase activity"/>
    <property type="evidence" value="ECO:0007669"/>
    <property type="project" value="UniProtKB-KW"/>
</dbReference>
<dbReference type="KEGG" id="nlc:EBAPG3_012330"/>
<name>A0A1W6SRP8_9PROT</name>
<dbReference type="SUPFAM" id="SSF53271">
    <property type="entry name" value="PRTase-like"/>
    <property type="match status" value="1"/>
</dbReference>
<dbReference type="InterPro" id="IPR051910">
    <property type="entry name" value="ComF/GntX_DNA_util-trans"/>
</dbReference>
<dbReference type="CDD" id="cd06223">
    <property type="entry name" value="PRTases_typeI"/>
    <property type="match status" value="1"/>
</dbReference>
<dbReference type="Pfam" id="PF00156">
    <property type="entry name" value="Pribosyltran"/>
    <property type="match status" value="1"/>
</dbReference>
<dbReference type="PANTHER" id="PTHR47505:SF1">
    <property type="entry name" value="DNA UTILIZATION PROTEIN YHGH"/>
    <property type="match status" value="1"/>
</dbReference>
<dbReference type="Gene3D" id="3.40.50.2020">
    <property type="match status" value="1"/>
</dbReference>
<dbReference type="EMBL" id="CP021106">
    <property type="protein sequence ID" value="ARO88494.1"/>
    <property type="molecule type" value="Genomic_DNA"/>
</dbReference>
<evidence type="ECO:0000256" key="1">
    <source>
        <dbReference type="ARBA" id="ARBA00008007"/>
    </source>
</evidence>
<dbReference type="InterPro" id="IPR044005">
    <property type="entry name" value="DZR_2"/>
</dbReference>
<protein>
    <submittedName>
        <fullName evidence="4">Phosphoribosyltransferase</fullName>
    </submittedName>
</protein>
<dbReference type="AlphaFoldDB" id="A0A1W6SRP8"/>
<dbReference type="eggNOG" id="COG1040">
    <property type="taxonomic scope" value="Bacteria"/>
</dbReference>
<keyword evidence="5" id="KW-1185">Reference proteome</keyword>
<dbReference type="InterPro" id="IPR029057">
    <property type="entry name" value="PRTase-like"/>
</dbReference>
<dbReference type="OrthoDB" id="9793412at2"/>
<evidence type="ECO:0000313" key="5">
    <source>
        <dbReference type="Proteomes" id="UP000012179"/>
    </source>
</evidence>
<feature type="domain" description="Phosphoribosyltransferase" evidence="2">
    <location>
        <begin position="189"/>
        <end position="235"/>
    </location>
</feature>
<sequence>MLSIFLILFLNNSLNIIQTLLGQYCLLCGTASNGDLCLPCRDSLPHLPLHHCRVCALPVTGSHVCGACLAKPPAFDRTVAAFRYAFPMDALVHSLKYQANLSMAPVLADLLLTRIDKSPIPDFIVPMPLHPVRLRERGFNQALEIGRKLSKQCGSPLLPGACQRIKNTPSQAGLPWKEREKNIRGVFTCETDLTGKHIAILDDVMTTGATLNELAKTLRKHGAVRVSGWVVARTMSPVSLHDS</sequence>
<dbReference type="InterPro" id="IPR000836">
    <property type="entry name" value="PRTase_dom"/>
</dbReference>
<dbReference type="PANTHER" id="PTHR47505">
    <property type="entry name" value="DNA UTILIZATION PROTEIN YHGH"/>
    <property type="match status" value="1"/>
</dbReference>